<evidence type="ECO:0000313" key="2">
    <source>
        <dbReference type="EMBL" id="KAJ8035229.1"/>
    </source>
</evidence>
<evidence type="ECO:0000313" key="3">
    <source>
        <dbReference type="Proteomes" id="UP001152320"/>
    </source>
</evidence>
<dbReference type="EMBL" id="JAIZAY010000010">
    <property type="protein sequence ID" value="KAJ8035229.1"/>
    <property type="molecule type" value="Genomic_DNA"/>
</dbReference>
<feature type="domain" description="Ig-like" evidence="1">
    <location>
        <begin position="72"/>
        <end position="182"/>
    </location>
</feature>
<protein>
    <recommendedName>
        <fullName evidence="1">Ig-like domain-containing protein</fullName>
    </recommendedName>
</protein>
<dbReference type="SUPFAM" id="SSF48726">
    <property type="entry name" value="Immunoglobulin"/>
    <property type="match status" value="1"/>
</dbReference>
<dbReference type="PROSITE" id="PS50835">
    <property type="entry name" value="IG_LIKE"/>
    <property type="match status" value="1"/>
</dbReference>
<dbReference type="AlphaFoldDB" id="A0A9Q1BZ53"/>
<organism evidence="2 3">
    <name type="scientific">Holothuria leucospilota</name>
    <name type="common">Black long sea cucumber</name>
    <name type="synonym">Mertensiothuria leucospilota</name>
    <dbReference type="NCBI Taxonomy" id="206669"/>
    <lineage>
        <taxon>Eukaryota</taxon>
        <taxon>Metazoa</taxon>
        <taxon>Echinodermata</taxon>
        <taxon>Eleutherozoa</taxon>
        <taxon>Echinozoa</taxon>
        <taxon>Holothuroidea</taxon>
        <taxon>Aspidochirotacea</taxon>
        <taxon>Aspidochirotida</taxon>
        <taxon>Holothuriidae</taxon>
        <taxon>Holothuria</taxon>
    </lineage>
</organism>
<keyword evidence="3" id="KW-1185">Reference proteome</keyword>
<name>A0A9Q1BZ53_HOLLE</name>
<dbReference type="Gene3D" id="2.60.40.10">
    <property type="entry name" value="Immunoglobulins"/>
    <property type="match status" value="1"/>
</dbReference>
<dbReference type="InterPro" id="IPR036179">
    <property type="entry name" value="Ig-like_dom_sf"/>
</dbReference>
<comment type="caution">
    <text evidence="2">The sequence shown here is derived from an EMBL/GenBank/DDBJ whole genome shotgun (WGS) entry which is preliminary data.</text>
</comment>
<dbReference type="Pfam" id="PF07686">
    <property type="entry name" value="V-set"/>
    <property type="match status" value="1"/>
</dbReference>
<evidence type="ECO:0000259" key="1">
    <source>
        <dbReference type="PROSITE" id="PS50835"/>
    </source>
</evidence>
<dbReference type="InterPro" id="IPR007110">
    <property type="entry name" value="Ig-like_dom"/>
</dbReference>
<dbReference type="InterPro" id="IPR013783">
    <property type="entry name" value="Ig-like_fold"/>
</dbReference>
<reference evidence="2" key="1">
    <citation type="submission" date="2021-10" db="EMBL/GenBank/DDBJ databases">
        <title>Tropical sea cucumber genome reveals ecological adaptation and Cuvierian tubules defense mechanism.</title>
        <authorList>
            <person name="Chen T."/>
        </authorList>
    </citation>
    <scope>NUCLEOTIDE SEQUENCE</scope>
    <source>
        <strain evidence="2">Nanhai2018</strain>
        <tissue evidence="2">Muscle</tissue>
    </source>
</reference>
<gene>
    <name evidence="2" type="ORF">HOLleu_22387</name>
</gene>
<dbReference type="Proteomes" id="UP001152320">
    <property type="component" value="Chromosome 10"/>
</dbReference>
<dbReference type="SMART" id="SM00409">
    <property type="entry name" value="IG"/>
    <property type="match status" value="1"/>
</dbReference>
<dbReference type="InterPro" id="IPR013106">
    <property type="entry name" value="Ig_V-set"/>
</dbReference>
<sequence>MRIINYLHRLMPIYVNSRCLKICKGPLLSCSPAKAKTSTTRGIIHWPYRSPKGICFLLRSKCESSFKMKQRPSILRSIMQFVVLSVCHAQNSWMINVAVGQDVRIPCGVQVQGSFERLVWNLGDGNSTEQLAYSYDGARSCNTQKKENCYLRSDGSLELQNVQETDSDDYFCAVDIEEKYYSQHTLVVHPEVAFETCPNSADVSVTQTGPDEIVLIYTNPVCKNTDVIGIVTCDPPSGAKIGISVTEIVCTCTHSGNVVDTCETYIPGKYMLGYLAFSNLVEDTNNNAKSWRNSRFFFFNQMYIESNALHLLKHSVLLLVKLT</sequence>
<accession>A0A9Q1BZ53</accession>
<proteinExistence type="predicted"/>
<dbReference type="InterPro" id="IPR003599">
    <property type="entry name" value="Ig_sub"/>
</dbReference>